<evidence type="ECO:0000256" key="2">
    <source>
        <dbReference type="SAM" id="SignalP"/>
    </source>
</evidence>
<feature type="region of interest" description="Disordered" evidence="1">
    <location>
        <begin position="200"/>
        <end position="220"/>
    </location>
</feature>
<dbReference type="InterPro" id="IPR022061">
    <property type="entry name" value="DUF3617"/>
</dbReference>
<keyword evidence="2" id="KW-0732">Signal</keyword>
<evidence type="ECO:0000256" key="1">
    <source>
        <dbReference type="SAM" id="MobiDB-lite"/>
    </source>
</evidence>
<feature type="region of interest" description="Disordered" evidence="1">
    <location>
        <begin position="289"/>
        <end position="348"/>
    </location>
</feature>
<name>A0ABV8T163_9GAMM</name>
<feature type="compositionally biased region" description="Low complexity" evidence="1">
    <location>
        <begin position="309"/>
        <end position="327"/>
    </location>
</feature>
<dbReference type="Proteomes" id="UP001595904">
    <property type="component" value="Unassembled WGS sequence"/>
</dbReference>
<comment type="caution">
    <text evidence="3">The sequence shown here is derived from an EMBL/GenBank/DDBJ whole genome shotgun (WGS) entry which is preliminary data.</text>
</comment>
<evidence type="ECO:0000313" key="3">
    <source>
        <dbReference type="EMBL" id="MFC4313432.1"/>
    </source>
</evidence>
<evidence type="ECO:0000313" key="4">
    <source>
        <dbReference type="Proteomes" id="UP001595904"/>
    </source>
</evidence>
<feature type="chain" id="PRO_5047460544" evidence="2">
    <location>
        <begin position="21"/>
        <end position="348"/>
    </location>
</feature>
<gene>
    <name evidence="3" type="ORF">ACFPN2_30425</name>
</gene>
<protein>
    <submittedName>
        <fullName evidence="3">DUF3617 domain-containing protein</fullName>
    </submittedName>
</protein>
<keyword evidence="4" id="KW-1185">Reference proteome</keyword>
<feature type="compositionally biased region" description="Low complexity" evidence="1">
    <location>
        <begin position="289"/>
        <end position="302"/>
    </location>
</feature>
<organism evidence="3 4">
    <name type="scientific">Steroidobacter flavus</name>
    <dbReference type="NCBI Taxonomy" id="1842136"/>
    <lineage>
        <taxon>Bacteria</taxon>
        <taxon>Pseudomonadati</taxon>
        <taxon>Pseudomonadota</taxon>
        <taxon>Gammaproteobacteria</taxon>
        <taxon>Steroidobacterales</taxon>
        <taxon>Steroidobacteraceae</taxon>
        <taxon>Steroidobacter</taxon>
    </lineage>
</organism>
<sequence>MKKVCALLLLTCAGTSLGHAQGIEGEKWKVTNQMQMGGMSMPGQTSEICKQPGDDSVPVRTDGDCKIYDNKRIGNVQSFKMRCTGENAAEGSAQLTYLGPDHYKGKMEITAEGETMVMNYEGQKLGKCDGSEVNFVAKKMMADAERTQKQIEQQQIQRCHEMAAQANDPFFLTQCKDPADKRTYCEAVRKPENFRRLAQDERRRARISSIPNDPSNKPLTESARICGFSLEQERDSMCKLAEQKNDLNFIATECPSMAAGLAAQQCAGRRYTAINARYRSFCSEYASQQDEQQRQSRQSSGQAGRMDPTEQQAQEEQPQDQEQPQTTGDKAKGLFNKGKKALGGLFSN</sequence>
<dbReference type="RefSeq" id="WP_380603742.1">
    <property type="nucleotide sequence ID" value="NZ_JBHSDU010000015.1"/>
</dbReference>
<reference evidence="4" key="1">
    <citation type="journal article" date="2019" name="Int. J. Syst. Evol. Microbiol.">
        <title>The Global Catalogue of Microorganisms (GCM) 10K type strain sequencing project: providing services to taxonomists for standard genome sequencing and annotation.</title>
        <authorList>
            <consortium name="The Broad Institute Genomics Platform"/>
            <consortium name="The Broad Institute Genome Sequencing Center for Infectious Disease"/>
            <person name="Wu L."/>
            <person name="Ma J."/>
        </authorList>
    </citation>
    <scope>NUCLEOTIDE SEQUENCE [LARGE SCALE GENOMIC DNA]</scope>
    <source>
        <strain evidence="4">CGMCC 1.10759</strain>
    </source>
</reference>
<dbReference type="Pfam" id="PF12276">
    <property type="entry name" value="DUF3617"/>
    <property type="match status" value="1"/>
</dbReference>
<feature type="signal peptide" evidence="2">
    <location>
        <begin position="1"/>
        <end position="20"/>
    </location>
</feature>
<feature type="compositionally biased region" description="Polar residues" evidence="1">
    <location>
        <begin position="209"/>
        <end position="219"/>
    </location>
</feature>
<accession>A0ABV8T163</accession>
<dbReference type="EMBL" id="JBHSDU010000015">
    <property type="protein sequence ID" value="MFC4313432.1"/>
    <property type="molecule type" value="Genomic_DNA"/>
</dbReference>
<proteinExistence type="predicted"/>